<evidence type="ECO:0000256" key="1">
    <source>
        <dbReference type="SAM" id="Phobius"/>
    </source>
</evidence>
<evidence type="ECO:0000313" key="2">
    <source>
        <dbReference type="EMBL" id="GAA4328832.1"/>
    </source>
</evidence>
<keyword evidence="1" id="KW-0812">Transmembrane</keyword>
<keyword evidence="1" id="KW-1133">Transmembrane helix</keyword>
<proteinExistence type="predicted"/>
<feature type="transmembrane region" description="Helical" evidence="1">
    <location>
        <begin position="51"/>
        <end position="71"/>
    </location>
</feature>
<keyword evidence="3" id="KW-1185">Reference proteome</keyword>
<keyword evidence="1" id="KW-0472">Membrane</keyword>
<dbReference type="Proteomes" id="UP001500582">
    <property type="component" value="Unassembled WGS sequence"/>
</dbReference>
<sequence>MSPHRKYCTPDFVFEQVFTQPYVVIYPAVLVGIVPAVLFYVLFIRHFFKHVGLALSLGIVIIIVSLITSLLSKTVRIYFDEKSIFISDSQGDFTRYLKREIAGIYCYDYETNNKPNVSITIILTNGKRFDLNSINLFERPDQAKAQMLRQFFTAAKKRLHLTYVRKNRWRGLQGLGANWYVPLRNDLLGNTTMVI</sequence>
<reference evidence="3" key="1">
    <citation type="journal article" date="2019" name="Int. J. Syst. Evol. Microbiol.">
        <title>The Global Catalogue of Microorganisms (GCM) 10K type strain sequencing project: providing services to taxonomists for standard genome sequencing and annotation.</title>
        <authorList>
            <consortium name="The Broad Institute Genomics Platform"/>
            <consortium name="The Broad Institute Genome Sequencing Center for Infectious Disease"/>
            <person name="Wu L."/>
            <person name="Ma J."/>
        </authorList>
    </citation>
    <scope>NUCLEOTIDE SEQUENCE [LARGE SCALE GENOMIC DNA]</scope>
    <source>
        <strain evidence="3">JCM 17705</strain>
    </source>
</reference>
<feature type="transmembrane region" description="Helical" evidence="1">
    <location>
        <begin position="24"/>
        <end position="44"/>
    </location>
</feature>
<comment type="caution">
    <text evidence="2">The sequence shown here is derived from an EMBL/GenBank/DDBJ whole genome shotgun (WGS) entry which is preliminary data.</text>
</comment>
<accession>A0ABP8GRX0</accession>
<name>A0ABP8GRX0_9SPHI</name>
<organism evidence="2 3">
    <name type="scientific">Mucilaginibacter gynuensis</name>
    <dbReference type="NCBI Taxonomy" id="1302236"/>
    <lineage>
        <taxon>Bacteria</taxon>
        <taxon>Pseudomonadati</taxon>
        <taxon>Bacteroidota</taxon>
        <taxon>Sphingobacteriia</taxon>
        <taxon>Sphingobacteriales</taxon>
        <taxon>Sphingobacteriaceae</taxon>
        <taxon>Mucilaginibacter</taxon>
    </lineage>
</organism>
<dbReference type="RefSeq" id="WP_345212239.1">
    <property type="nucleotide sequence ID" value="NZ_BAABFT010000009.1"/>
</dbReference>
<protein>
    <recommendedName>
        <fullName evidence="4">Transmembrane protein</fullName>
    </recommendedName>
</protein>
<evidence type="ECO:0008006" key="4">
    <source>
        <dbReference type="Google" id="ProtNLM"/>
    </source>
</evidence>
<gene>
    <name evidence="2" type="ORF">GCM10023149_33030</name>
</gene>
<evidence type="ECO:0000313" key="3">
    <source>
        <dbReference type="Proteomes" id="UP001500582"/>
    </source>
</evidence>
<dbReference type="EMBL" id="BAABFT010000009">
    <property type="protein sequence ID" value="GAA4328832.1"/>
    <property type="molecule type" value="Genomic_DNA"/>
</dbReference>